<gene>
    <name evidence="2" type="ORF">KTA_30910</name>
</gene>
<organism evidence="2">
    <name type="scientific">Thermogemmatispora argillosa</name>
    <dbReference type="NCBI Taxonomy" id="2045280"/>
    <lineage>
        <taxon>Bacteria</taxon>
        <taxon>Bacillati</taxon>
        <taxon>Chloroflexota</taxon>
        <taxon>Ktedonobacteria</taxon>
        <taxon>Thermogemmatisporales</taxon>
        <taxon>Thermogemmatisporaceae</taxon>
        <taxon>Thermogemmatispora</taxon>
    </lineage>
</organism>
<dbReference type="InterPro" id="IPR004176">
    <property type="entry name" value="Clp_R_N"/>
</dbReference>
<proteinExistence type="predicted"/>
<dbReference type="SUPFAM" id="SSF81923">
    <property type="entry name" value="Double Clp-N motif"/>
    <property type="match status" value="1"/>
</dbReference>
<reference evidence="2" key="1">
    <citation type="submission" date="2018-12" db="EMBL/GenBank/DDBJ databases">
        <title>Novel natural products biosynthetic potential of the class Ktedonobacteria.</title>
        <authorList>
            <person name="Zheng Y."/>
            <person name="Saitou A."/>
            <person name="Wang C.M."/>
            <person name="Toyoda A."/>
            <person name="Minakuchi Y."/>
            <person name="Sekiguchi Y."/>
            <person name="Ueda K."/>
            <person name="Takano H."/>
            <person name="Sakai Y."/>
            <person name="Yokota A."/>
            <person name="Yabe S."/>
        </authorList>
    </citation>
    <scope>NUCLEOTIDE SEQUENCE</scope>
    <source>
        <strain evidence="2">A3-2</strain>
    </source>
</reference>
<protein>
    <recommendedName>
        <fullName evidence="1">Clp R domain-containing protein</fullName>
    </recommendedName>
</protein>
<evidence type="ECO:0000313" key="2">
    <source>
        <dbReference type="EMBL" id="BBH94892.1"/>
    </source>
</evidence>
<dbReference type="EMBL" id="AP019377">
    <property type="protein sequence ID" value="BBH94892.1"/>
    <property type="molecule type" value="Genomic_DNA"/>
</dbReference>
<dbReference type="AlphaFoldDB" id="A0A455T5Z4"/>
<evidence type="ECO:0000259" key="1">
    <source>
        <dbReference type="Pfam" id="PF02861"/>
    </source>
</evidence>
<accession>A0A455T5Z4</accession>
<dbReference type="Pfam" id="PF02861">
    <property type="entry name" value="Clp_N"/>
    <property type="match status" value="1"/>
</dbReference>
<sequence>MSNESPDQSIFPASLKPVPGTFQWWLLGVRGDPAKVIPPLAEPWERELGLGFSREAFFCLRAALEAASQRGQAVLTPFHLLLGFCESKSWDLYLFPAGPSSALIAPAVDSLLQQESPALQLQWQHDPALQEALASAREEAHERGYPIVGIETFLVPDVALQRIFALAKDEARQHGAQYVTPNPMLRALQRITVSSEARDRDFQPCQPSQPLASVGPLLLGLLRVADEGLLLPSLQQLLTRFGLSYAVVRSSLSEETFSL</sequence>
<name>A0A455T5Z4_9CHLR</name>
<dbReference type="InterPro" id="IPR036628">
    <property type="entry name" value="Clp_N_dom_sf"/>
</dbReference>
<feature type="domain" description="Clp R" evidence="1">
    <location>
        <begin position="52"/>
        <end position="155"/>
    </location>
</feature>
<dbReference type="Gene3D" id="1.10.1780.10">
    <property type="entry name" value="Clp, N-terminal domain"/>
    <property type="match status" value="1"/>
</dbReference>